<feature type="transmembrane region" description="Helical" evidence="9">
    <location>
        <begin position="1057"/>
        <end position="1079"/>
    </location>
</feature>
<feature type="transmembrane region" description="Helical" evidence="9">
    <location>
        <begin position="1170"/>
        <end position="1193"/>
    </location>
</feature>
<feature type="transmembrane region" description="Helical" evidence="9">
    <location>
        <begin position="327"/>
        <end position="345"/>
    </location>
</feature>
<dbReference type="InterPro" id="IPR036640">
    <property type="entry name" value="ABC1_TM_sf"/>
</dbReference>
<dbReference type="GO" id="GO:0015421">
    <property type="term" value="F:ABC-type oligopeptide transporter activity"/>
    <property type="evidence" value="ECO:0007669"/>
    <property type="project" value="TreeGrafter"/>
</dbReference>
<keyword evidence="7 9" id="KW-0472">Membrane</keyword>
<dbReference type="PROSITE" id="PS50929">
    <property type="entry name" value="ABC_TM1F"/>
    <property type="match status" value="2"/>
</dbReference>
<feature type="domain" description="ABC transporter" evidence="10">
    <location>
        <begin position="1233"/>
        <end position="1470"/>
    </location>
</feature>
<feature type="transmembrane region" description="Helical" evidence="9">
    <location>
        <begin position="954"/>
        <end position="975"/>
    </location>
</feature>
<dbReference type="Gene3D" id="1.20.1560.10">
    <property type="entry name" value="ABC transporter type 1, transmembrane domain"/>
    <property type="match status" value="2"/>
</dbReference>
<evidence type="ECO:0000256" key="8">
    <source>
        <dbReference type="SAM" id="MobiDB-lite"/>
    </source>
</evidence>
<feature type="transmembrane region" description="Helical" evidence="9">
    <location>
        <begin position="67"/>
        <end position="91"/>
    </location>
</feature>
<keyword evidence="4" id="KW-0547">Nucleotide-binding</keyword>
<dbReference type="GO" id="GO:0005524">
    <property type="term" value="F:ATP binding"/>
    <property type="evidence" value="ECO:0007669"/>
    <property type="project" value="UniProtKB-KW"/>
</dbReference>
<dbReference type="Proteomes" id="UP000683000">
    <property type="component" value="Unassembled WGS sequence"/>
</dbReference>
<feature type="region of interest" description="Disordered" evidence="8">
    <location>
        <begin position="846"/>
        <end position="868"/>
    </location>
</feature>
<dbReference type="InterPro" id="IPR003593">
    <property type="entry name" value="AAA+_ATPase"/>
</dbReference>
<dbReference type="InterPro" id="IPR027417">
    <property type="entry name" value="P-loop_NTPase"/>
</dbReference>
<evidence type="ECO:0000256" key="3">
    <source>
        <dbReference type="ARBA" id="ARBA00022692"/>
    </source>
</evidence>
<evidence type="ECO:0000256" key="4">
    <source>
        <dbReference type="ARBA" id="ARBA00022741"/>
    </source>
</evidence>
<feature type="domain" description="ABC transmembrane type-1" evidence="11">
    <location>
        <begin position="73"/>
        <end position="380"/>
    </location>
</feature>
<comment type="subcellular location">
    <subcellularLocation>
        <location evidence="1">Membrane</location>
        <topology evidence="1">Multi-pass membrane protein</topology>
    </subcellularLocation>
</comment>
<dbReference type="GO" id="GO:0090374">
    <property type="term" value="P:oligopeptide export from mitochondrion"/>
    <property type="evidence" value="ECO:0007669"/>
    <property type="project" value="TreeGrafter"/>
</dbReference>
<feature type="transmembrane region" description="Helical" evidence="9">
    <location>
        <begin position="1026"/>
        <end position="1051"/>
    </location>
</feature>
<dbReference type="InterPro" id="IPR011527">
    <property type="entry name" value="ABC1_TM_dom"/>
</dbReference>
<accession>A0A8I3AFF8</accession>
<feature type="transmembrane region" description="Helical" evidence="9">
    <location>
        <begin position="126"/>
        <end position="147"/>
    </location>
</feature>
<feature type="domain" description="ABC transporter" evidence="10">
    <location>
        <begin position="424"/>
        <end position="684"/>
    </location>
</feature>
<evidence type="ECO:0000259" key="11">
    <source>
        <dbReference type="PROSITE" id="PS50929"/>
    </source>
</evidence>
<evidence type="ECO:0000313" key="13">
    <source>
        <dbReference type="Proteomes" id="UP000683000"/>
    </source>
</evidence>
<dbReference type="GO" id="GO:0005743">
    <property type="term" value="C:mitochondrial inner membrane"/>
    <property type="evidence" value="ECO:0007669"/>
    <property type="project" value="TreeGrafter"/>
</dbReference>
<feature type="transmembrane region" description="Helical" evidence="9">
    <location>
        <begin position="913"/>
        <end position="934"/>
    </location>
</feature>
<keyword evidence="12" id="KW-0378">Hydrolase</keyword>
<dbReference type="PROSITE" id="PS00211">
    <property type="entry name" value="ABC_TRANSPORTER_1"/>
    <property type="match status" value="1"/>
</dbReference>
<keyword evidence="6 9" id="KW-1133">Transmembrane helix</keyword>
<dbReference type="PROSITE" id="PS50893">
    <property type="entry name" value="ABC_TRANSPORTER_2"/>
    <property type="match status" value="2"/>
</dbReference>
<dbReference type="CDD" id="cd18578">
    <property type="entry name" value="ABC_6TM_Pgp_ABCB1_D2_like"/>
    <property type="match status" value="1"/>
</dbReference>
<dbReference type="CDD" id="cd18577">
    <property type="entry name" value="ABC_6TM_Pgp_ABCB1_D1_like"/>
    <property type="match status" value="1"/>
</dbReference>
<dbReference type="InterPro" id="IPR039421">
    <property type="entry name" value="Type_1_exporter"/>
</dbReference>
<protein>
    <submittedName>
        <fullName evidence="12">P-loop containing nucleoside triphosphate hydrolase protein</fullName>
    </submittedName>
</protein>
<dbReference type="SMART" id="SM00382">
    <property type="entry name" value="AAA"/>
    <property type="match status" value="2"/>
</dbReference>
<gene>
    <name evidence="12" type="ORF">JVT61DRAFT_8509</name>
</gene>
<dbReference type="PANTHER" id="PTHR43394:SF18">
    <property type="entry name" value="ABC TRANSPORTER B FAMILY MEMBER 11-LIKE"/>
    <property type="match status" value="1"/>
</dbReference>
<evidence type="ECO:0000259" key="10">
    <source>
        <dbReference type="PROSITE" id="PS50893"/>
    </source>
</evidence>
<dbReference type="Pfam" id="PF00664">
    <property type="entry name" value="ABC_membrane"/>
    <property type="match status" value="2"/>
</dbReference>
<organism evidence="12 13">
    <name type="scientific">Boletus reticuloceps</name>
    <dbReference type="NCBI Taxonomy" id="495285"/>
    <lineage>
        <taxon>Eukaryota</taxon>
        <taxon>Fungi</taxon>
        <taxon>Dikarya</taxon>
        <taxon>Basidiomycota</taxon>
        <taxon>Agaricomycotina</taxon>
        <taxon>Agaricomycetes</taxon>
        <taxon>Agaricomycetidae</taxon>
        <taxon>Boletales</taxon>
        <taxon>Boletineae</taxon>
        <taxon>Boletaceae</taxon>
        <taxon>Boletoideae</taxon>
        <taxon>Boletus</taxon>
    </lineage>
</organism>
<dbReference type="SUPFAM" id="SSF52540">
    <property type="entry name" value="P-loop containing nucleoside triphosphate hydrolases"/>
    <property type="match status" value="2"/>
</dbReference>
<evidence type="ECO:0000256" key="5">
    <source>
        <dbReference type="ARBA" id="ARBA00022840"/>
    </source>
</evidence>
<dbReference type="FunFam" id="3.40.50.300:FF:000604">
    <property type="entry name" value="ABC transporter B family member 28"/>
    <property type="match status" value="1"/>
</dbReference>
<dbReference type="GO" id="GO:0016887">
    <property type="term" value="F:ATP hydrolysis activity"/>
    <property type="evidence" value="ECO:0007669"/>
    <property type="project" value="InterPro"/>
</dbReference>
<keyword evidence="2" id="KW-0813">Transport</keyword>
<name>A0A8I3AFF8_9AGAM</name>
<feature type="region of interest" description="Disordered" evidence="8">
    <location>
        <begin position="1"/>
        <end position="45"/>
    </location>
</feature>
<dbReference type="OrthoDB" id="6500128at2759"/>
<proteinExistence type="predicted"/>
<keyword evidence="5" id="KW-0067">ATP-binding</keyword>
<reference evidence="12" key="1">
    <citation type="submission" date="2021-03" db="EMBL/GenBank/DDBJ databases">
        <title>Evolutionary innovations through gain and loss of genes in the ectomycorrhizal Boletales.</title>
        <authorList>
            <person name="Wu G."/>
            <person name="Miyauchi S."/>
            <person name="Morin E."/>
            <person name="Yang Z.-L."/>
            <person name="Xu J."/>
            <person name="Martin F.M."/>
        </authorList>
    </citation>
    <scope>NUCLEOTIDE SEQUENCE</scope>
    <source>
        <strain evidence="12">BR01</strain>
    </source>
</reference>
<keyword evidence="13" id="KW-1185">Reference proteome</keyword>
<comment type="caution">
    <text evidence="12">The sequence shown here is derived from an EMBL/GenBank/DDBJ whole genome shotgun (WGS) entry which is preliminary data.</text>
</comment>
<feature type="compositionally biased region" description="Polar residues" evidence="8">
    <location>
        <begin position="1"/>
        <end position="23"/>
    </location>
</feature>
<dbReference type="SUPFAM" id="SSF90123">
    <property type="entry name" value="ABC transporter transmembrane region"/>
    <property type="match status" value="2"/>
</dbReference>
<feature type="transmembrane region" description="Helical" evidence="9">
    <location>
        <begin position="1141"/>
        <end position="1164"/>
    </location>
</feature>
<dbReference type="Gene3D" id="3.40.50.300">
    <property type="entry name" value="P-loop containing nucleotide triphosphate hydrolases"/>
    <property type="match status" value="2"/>
</dbReference>
<dbReference type="PANTHER" id="PTHR43394">
    <property type="entry name" value="ATP-DEPENDENT PERMEASE MDL1, MITOCHONDRIAL"/>
    <property type="match status" value="1"/>
</dbReference>
<sequence length="1500" mass="160952">MNNHDPSPCSSPALSLRTLTPSDTDIKQHDAPSSPTASIHDIPLPPPPPPAPTFKLLFSFLTPRRKLVLLTPAVASSVAAGGIAPFMTYVVGQSFNAFAAFPLIPHPSQAAKDALLHGVGRAALELVALGVGALLMSSVTSSLWIWTGEWNVVELRRKVYHAVVHNQMEWFDRQTGSSNPTNVQDMGGEGAPIGAGGLMVKFARETDDVRAASSLAAGQFIQYLTTTLTALLLAFIWSPLLTLVILSAVPFLILIQGFSQGFATPRLAQERTLIAHAASLVSRVVSNIGAVKAANAAPYEHTLFARVPAAVQSLGAIWGITAGTSQFVTMAMFVQGFWFGAHLVLQGKNQPGDVMSVFWACLIATSNLQMMVPLLVVLAKGKVAAAELAVVIASSQQVPASIIPKYRKAQPLRRITPNSFIGDFTLTNLTFSYPTRPTMPVLRNVDIFLPSRETTFIVGPSGCGKSTIGSILLGYYTPGLGKGEVLLDEQDLRYLDVAWVRKHVAGVTQGSAGVGAQVFGGSIHWNVALGAAGSGRNVEDVTRAEVEEACRLAMLEGWILGLEAGYETILVGSGESTDAEGGIVLSGGMRQRLALARARIRDPEVLILDESTSALDPVTRHLTTAAIRAWRSRVNKTTIVITHDLTSINADDFVYVMCEGCVAEQGFRSDLEKADGEWTKMMRQGGCPNSNESDVHPPAYEEVAEVLAFQDEEARETQQAKDKHYSLAPTLSGVRPVTTAIGDWMFDVVAELTRTANGNVQEQVPALPTTSPVLLNRATEFEGGASGRPRRPSSLSILPPLPTVPPRAYGGRRMSMQFSSTAPSFTSPFTPATPPQPMVENDDEFESEKNNLTRSAAQAVGKRERRARRTPNVVRITPASQASQPKSTLESLPAPGLIATLRRVYPTIPAKRFLFLGLFACLLSGAMTPIFSFLLSRLMFEVSANPGAASINSYGAFVFGIAAIDGLVIGLKYFLMESSAIRWVTRLRNTAYSRVLSQDKAWFDSPAHSPAALAQALIEDADDARALVAVVMGQLVVVVAMMGVGLVWAMVWGWQLTLVGIAIGPVFVGVMAAQAGLVAKCEVRNKRAREDVARVYYETILNIRSMRAMSLESVLQAQFDKATSACLSTGSRGAFFEGCSYGVASALIYLAEALLFYVGAVLVANGTYTYLRMVQVLNLVVFTVTLGSQLMAFTQRIAKSVQATTDLFQFVTLPTDGTSESQGILRPPIAGDLVLQNVSFAYPTKPDTTVLKNFSMKIAEGECVALVGASGCGKSTVAALLQRLYEPASGTLSVGGHELRLTDVHHLRNHVAVVNQTPNLFDGTIRENIAYGHLGELTDDDIVRAARAAHAHDFVISLPQGYDTLVGENAALISGGQAQRLQIARALARPSRILILDECTSALDGANQTAVLETIRDAKVDRTTVMVTHKIEVMRMCDRVVVIQDGKVVEEGRTRCSSSAGGCLPSSQAGVNGLGIERTNTSSSLSSIFYIPSFLSYFLD</sequence>
<keyword evidence="3 9" id="KW-0812">Transmembrane</keyword>
<feature type="domain" description="ABC transmembrane type-1" evidence="11">
    <location>
        <begin position="915"/>
        <end position="1199"/>
    </location>
</feature>
<evidence type="ECO:0000256" key="1">
    <source>
        <dbReference type="ARBA" id="ARBA00004141"/>
    </source>
</evidence>
<evidence type="ECO:0000256" key="6">
    <source>
        <dbReference type="ARBA" id="ARBA00022989"/>
    </source>
</evidence>
<feature type="transmembrane region" description="Helical" evidence="9">
    <location>
        <begin position="230"/>
        <end position="253"/>
    </location>
</feature>
<evidence type="ECO:0000313" key="12">
    <source>
        <dbReference type="EMBL" id="KAG6380391.1"/>
    </source>
</evidence>
<dbReference type="Pfam" id="PF00005">
    <property type="entry name" value="ABC_tran"/>
    <property type="match status" value="2"/>
</dbReference>
<evidence type="ECO:0000256" key="7">
    <source>
        <dbReference type="ARBA" id="ARBA00023136"/>
    </source>
</evidence>
<dbReference type="InterPro" id="IPR017871">
    <property type="entry name" value="ABC_transporter-like_CS"/>
</dbReference>
<evidence type="ECO:0000256" key="9">
    <source>
        <dbReference type="SAM" id="Phobius"/>
    </source>
</evidence>
<feature type="transmembrane region" description="Helical" evidence="9">
    <location>
        <begin position="357"/>
        <end position="378"/>
    </location>
</feature>
<feature type="region of interest" description="Disordered" evidence="8">
    <location>
        <begin position="782"/>
        <end position="802"/>
    </location>
</feature>
<dbReference type="InterPro" id="IPR003439">
    <property type="entry name" value="ABC_transporter-like_ATP-bd"/>
</dbReference>
<dbReference type="EMBL" id="JAGFBS010000003">
    <property type="protein sequence ID" value="KAG6380391.1"/>
    <property type="molecule type" value="Genomic_DNA"/>
</dbReference>
<evidence type="ECO:0000256" key="2">
    <source>
        <dbReference type="ARBA" id="ARBA00022448"/>
    </source>
</evidence>